<dbReference type="OrthoDB" id="9812148at2"/>
<name>H1HQ08_9BACT</name>
<proteinExistence type="predicted"/>
<evidence type="ECO:0000313" key="1">
    <source>
        <dbReference type="EMBL" id="EHO67008.1"/>
    </source>
</evidence>
<dbReference type="HOGENOM" id="CLU_045664_1_0_10"/>
<keyword evidence="2" id="KW-1185">Reference proteome</keyword>
<dbReference type="Pfam" id="PF14907">
    <property type="entry name" value="NTP_transf_5"/>
    <property type="match status" value="1"/>
</dbReference>
<dbReference type="InterPro" id="IPR039498">
    <property type="entry name" value="NTP_transf_5"/>
</dbReference>
<dbReference type="SUPFAM" id="SSF81301">
    <property type="entry name" value="Nucleotidyltransferase"/>
    <property type="match status" value="1"/>
</dbReference>
<dbReference type="EMBL" id="AGEK01000039">
    <property type="protein sequence ID" value="EHO67008.1"/>
    <property type="molecule type" value="Genomic_DNA"/>
</dbReference>
<organism evidence="1 2">
    <name type="scientific">Segatella maculosa OT 289</name>
    <dbReference type="NCBI Taxonomy" id="999422"/>
    <lineage>
        <taxon>Bacteria</taxon>
        <taxon>Pseudomonadati</taxon>
        <taxon>Bacteroidota</taxon>
        <taxon>Bacteroidia</taxon>
        <taxon>Bacteroidales</taxon>
        <taxon>Prevotellaceae</taxon>
        <taxon>Segatella</taxon>
    </lineage>
</organism>
<protein>
    <recommendedName>
        <fullName evidence="3">Nucleotidyltransferase</fullName>
    </recommendedName>
</protein>
<evidence type="ECO:0008006" key="3">
    <source>
        <dbReference type="Google" id="ProtNLM"/>
    </source>
</evidence>
<gene>
    <name evidence="1" type="ORF">HMPREF9944_02333</name>
</gene>
<dbReference type="Gene3D" id="3.30.460.40">
    <property type="match status" value="1"/>
</dbReference>
<dbReference type="RefSeq" id="WP_008566347.1">
    <property type="nucleotide sequence ID" value="NZ_JH594510.1"/>
</dbReference>
<dbReference type="AlphaFoldDB" id="H1HQ08"/>
<dbReference type="Proteomes" id="UP000003167">
    <property type="component" value="Unassembled WGS sequence"/>
</dbReference>
<dbReference type="InterPro" id="IPR043519">
    <property type="entry name" value="NT_sf"/>
</dbReference>
<evidence type="ECO:0000313" key="2">
    <source>
        <dbReference type="Proteomes" id="UP000003167"/>
    </source>
</evidence>
<comment type="caution">
    <text evidence="1">The sequence shown here is derived from an EMBL/GenBank/DDBJ whole genome shotgun (WGS) entry which is preliminary data.</text>
</comment>
<sequence length="387" mass="44369">MFPLPTVIGNKYYYLADAMTNEQILLKMLRASLWGNLPEDGVMSATDFHGVMMQAKRQTVVGLLAQALTDEHYQVRLPKPDAIQTFVSQQEIRNSNLKVNRALEELCALLQANSIKFLVVKGQLLAQFYPQPLSRQPGDIDFYCDSEHFDRARTVIRQAWNVTFHEGEEGDNEQHVTFEYKGIPFELHFRLLKFASSSVQHHFDEMIRKSAPYTITVGQTAVPTLPPVENLIFTFLHLYHHFMELGIGLRQICDMAVLLHRYREVFARPEEKARLADWLKKLDHLDGFNAFGAICVDVLGLPAAEYPFKLTRRARSYTASIMKVVFRRGNFGMYGRKNGVRSGLAYYVETISLKLKHYLSFFALSRKENLAVLFCGIPKKIALALKR</sequence>
<accession>H1HQ08</accession>
<reference evidence="1 2" key="1">
    <citation type="submission" date="2011-12" db="EMBL/GenBank/DDBJ databases">
        <title>The Genome Sequence of Prevotella maculosa OT 289.</title>
        <authorList>
            <consortium name="The Broad Institute Genome Sequencing Platform"/>
            <person name="Earl A."/>
            <person name="Ward D."/>
            <person name="Feldgarden M."/>
            <person name="Gevers D."/>
            <person name="Izard J."/>
            <person name="Blanton J.M."/>
            <person name="Mathney J."/>
            <person name="Tanner A.C."/>
            <person name="Dewhirst F.E."/>
            <person name="Young S.K."/>
            <person name="Zeng Q."/>
            <person name="Gargeya S."/>
            <person name="Fitzgerald M."/>
            <person name="Haas B."/>
            <person name="Abouelleil A."/>
            <person name="Alvarado L."/>
            <person name="Arachchi H.M."/>
            <person name="Berlin A."/>
            <person name="Chapman S.B."/>
            <person name="Gearin G."/>
            <person name="Goldberg J."/>
            <person name="Griggs A."/>
            <person name="Gujja S."/>
            <person name="Hansen M."/>
            <person name="Heiman D."/>
            <person name="Howarth C."/>
            <person name="Larimer J."/>
            <person name="Lui A."/>
            <person name="MacDonald P.J.P."/>
            <person name="McCowen C."/>
            <person name="Montmayeur A."/>
            <person name="Murphy C."/>
            <person name="Neiman D."/>
            <person name="Pearson M."/>
            <person name="Priest M."/>
            <person name="Roberts A."/>
            <person name="Saif S."/>
            <person name="Shea T."/>
            <person name="Sisk P."/>
            <person name="Stolte C."/>
            <person name="Sykes S."/>
            <person name="Wortman J."/>
            <person name="Nusbaum C."/>
            <person name="Birren B."/>
        </authorList>
    </citation>
    <scope>NUCLEOTIDE SEQUENCE [LARGE SCALE GENOMIC DNA]</scope>
    <source>
        <strain evidence="1 2">OT 289</strain>
    </source>
</reference>
<dbReference type="STRING" id="999422.HMPREF9944_02333"/>
<dbReference type="PATRIC" id="fig|999422.3.peg.2358"/>